<proteinExistence type="predicted"/>
<dbReference type="Proteomes" id="UP000299290">
    <property type="component" value="Unassembled WGS sequence"/>
</dbReference>
<dbReference type="EMBL" id="BJHV01000001">
    <property type="protein sequence ID" value="GDY39489.1"/>
    <property type="molecule type" value="Genomic_DNA"/>
</dbReference>
<reference evidence="1 2" key="1">
    <citation type="journal article" date="2020" name="Int. J. Syst. Evol. Microbiol.">
        <title>Reclassification of Streptomyces castelarensis and Streptomyces sporoclivatus as later heterotypic synonyms of Streptomyces antimycoticus.</title>
        <authorList>
            <person name="Komaki H."/>
            <person name="Tamura T."/>
        </authorList>
    </citation>
    <scope>NUCLEOTIDE SEQUENCE [LARGE SCALE GENOMIC DNA]</scope>
    <source>
        <strain evidence="1 2">NBRC 12839</strain>
    </source>
</reference>
<accession>A0A4D4JZL2</accession>
<comment type="caution">
    <text evidence="1">The sequence shown here is derived from an EMBL/GenBank/DDBJ whole genome shotgun (WGS) entry which is preliminary data.</text>
</comment>
<evidence type="ECO:0000313" key="1">
    <source>
        <dbReference type="EMBL" id="GDY39489.1"/>
    </source>
</evidence>
<dbReference type="RefSeq" id="WP_228052419.1">
    <property type="nucleotide sequence ID" value="NZ_BJHV01000001.1"/>
</dbReference>
<keyword evidence="2" id="KW-1185">Reference proteome</keyword>
<organism evidence="1 2">
    <name type="scientific">Streptomyces antimycoticus</name>
    <dbReference type="NCBI Taxonomy" id="68175"/>
    <lineage>
        <taxon>Bacteria</taxon>
        <taxon>Bacillati</taxon>
        <taxon>Actinomycetota</taxon>
        <taxon>Actinomycetes</taxon>
        <taxon>Kitasatosporales</taxon>
        <taxon>Streptomycetaceae</taxon>
        <taxon>Streptomyces</taxon>
        <taxon>Streptomyces violaceusniger group</taxon>
    </lineage>
</organism>
<protein>
    <recommendedName>
        <fullName evidence="3">Luciferase-like domain-containing protein</fullName>
    </recommendedName>
</protein>
<gene>
    <name evidence="1" type="ORF">SANT12839_003710</name>
</gene>
<evidence type="ECO:0000313" key="2">
    <source>
        <dbReference type="Proteomes" id="UP000299290"/>
    </source>
</evidence>
<dbReference type="AlphaFoldDB" id="A0A4D4JZL2"/>
<sequence length="53" mass="5721">MPQAGTLAQYVDYARAATEAGVHELFVDFGQTPATLAQRVDLAGRFMEGVRHG</sequence>
<name>A0A4D4JZL2_9ACTN</name>
<evidence type="ECO:0008006" key="3">
    <source>
        <dbReference type="Google" id="ProtNLM"/>
    </source>
</evidence>